<evidence type="ECO:0000256" key="7">
    <source>
        <dbReference type="ARBA" id="ARBA00023157"/>
    </source>
</evidence>
<dbReference type="PANTHER" id="PTHR25466:SF11">
    <property type="entry name" value="GALECTIN 17-RELATED"/>
    <property type="match status" value="1"/>
</dbReference>
<evidence type="ECO:0000256" key="10">
    <source>
        <dbReference type="ARBA" id="ARBA00023319"/>
    </source>
</evidence>
<dbReference type="GO" id="GO:0009897">
    <property type="term" value="C:external side of plasma membrane"/>
    <property type="evidence" value="ECO:0007669"/>
    <property type="project" value="TreeGrafter"/>
</dbReference>
<sequence>MWLLGRALCTGVILGASSSSGAVVTVHGAARLTCNEPCSGEVKCVYAKRSEILVTRCKQGACLHGDAFKDRTELKVSGDGLYLHLNKVEYNDDGMYIFYCDEYELCRTTLDVLDPVSVNTTVGEDVTIPFYAHTSKTISDQDIVYRCEKDGELVVELQRGKMSYGPGYKGRVSMSTNNYRKGDVSLSITSVLQSDSGTYHCTHRHEERVHPEAVTLSVTVILGASSSSGAVVTVHGAARLTCNEPCSGEVKCVYAKGSEILVTRCKQGACLHGDAFKDRTELKVSGDGLYLHLNKVEYNDDGMYIFYCDEYELCRTTLDVLAPVPVNTTVGEDVTIPFYAHTSKTISDQDIVYRCEKDGELVVELQRGKMSYGPGYKGRVSMSTNNYRKGDVSLSITSVLQSDRGTYHCTHRHEERVHPEAITLSVTAIMYIQIDTHLVTMIFITMFLPVSRLSNNHVLVTVNDPALLTCNQPCSGCITWMLAKQKHILVSECKGATCDEGHGFMNRTKLVQGASLHLDPVMYNDKGWYICYCDGLEICKFHLEVVFPNQKRVCVGESVTIPCYANTDKLITDADIYIQWEKDDKLVVMLQQGKMSYGPGFEGRGFITASQYKNGDLSLTISKVQQSDGGIYLCRHRHEEQGEPEAVTLSIRAQSFRDSCHFSEADKWHR</sequence>
<gene>
    <name evidence="13" type="ORF">DAT39_018701</name>
</gene>
<evidence type="ECO:0000256" key="6">
    <source>
        <dbReference type="ARBA" id="ARBA00023136"/>
    </source>
</evidence>
<evidence type="ECO:0000256" key="2">
    <source>
        <dbReference type="ARBA" id="ARBA00022475"/>
    </source>
</evidence>
<dbReference type="Gene3D" id="2.60.40.10">
    <property type="entry name" value="Immunoglobulins"/>
    <property type="match status" value="4"/>
</dbReference>
<dbReference type="InterPro" id="IPR013106">
    <property type="entry name" value="Ig_V-set"/>
</dbReference>
<dbReference type="InterPro" id="IPR013783">
    <property type="entry name" value="Ig-like_fold"/>
</dbReference>
<dbReference type="GO" id="GO:0071222">
    <property type="term" value="P:cellular response to lipopolysaccharide"/>
    <property type="evidence" value="ECO:0007669"/>
    <property type="project" value="TreeGrafter"/>
</dbReference>
<dbReference type="SMART" id="SM00409">
    <property type="entry name" value="IG"/>
    <property type="match status" value="6"/>
</dbReference>
<dbReference type="InterPro" id="IPR036179">
    <property type="entry name" value="Ig-like_dom_sf"/>
</dbReference>
<evidence type="ECO:0000313" key="14">
    <source>
        <dbReference type="Proteomes" id="UP000727407"/>
    </source>
</evidence>
<comment type="caution">
    <text evidence="13">The sequence shown here is derived from an EMBL/GenBank/DDBJ whole genome shotgun (WGS) entry which is preliminary data.</text>
</comment>
<proteinExistence type="predicted"/>
<feature type="chain" id="PRO_5035233501" description="Ig-like domain-containing protein" evidence="11">
    <location>
        <begin position="16"/>
        <end position="670"/>
    </location>
</feature>
<evidence type="ECO:0000256" key="8">
    <source>
        <dbReference type="ARBA" id="ARBA00023170"/>
    </source>
</evidence>
<feature type="domain" description="Ig-like" evidence="12">
    <location>
        <begin position="556"/>
        <end position="650"/>
    </location>
</feature>
<dbReference type="InterPro" id="IPR003598">
    <property type="entry name" value="Ig_sub2"/>
</dbReference>
<keyword evidence="10" id="KW-0393">Immunoglobulin domain</keyword>
<evidence type="ECO:0000256" key="11">
    <source>
        <dbReference type="SAM" id="SignalP"/>
    </source>
</evidence>
<feature type="signal peptide" evidence="11">
    <location>
        <begin position="1"/>
        <end position="15"/>
    </location>
</feature>
<keyword evidence="2" id="KW-1003">Cell membrane</keyword>
<dbReference type="InterPro" id="IPR051713">
    <property type="entry name" value="T-cell_Activation_Regulation"/>
</dbReference>
<dbReference type="SMART" id="SM00408">
    <property type="entry name" value="IGc2"/>
    <property type="match status" value="3"/>
</dbReference>
<dbReference type="Pfam" id="PF07686">
    <property type="entry name" value="V-set"/>
    <property type="match status" value="3"/>
</dbReference>
<reference evidence="13" key="1">
    <citation type="submission" date="2020-07" db="EMBL/GenBank/DDBJ databases">
        <title>Clarias magur genome sequencing, assembly and annotation.</title>
        <authorList>
            <person name="Kushwaha B."/>
            <person name="Kumar R."/>
            <person name="Das P."/>
            <person name="Joshi C.G."/>
            <person name="Kumar D."/>
            <person name="Nagpure N.S."/>
            <person name="Pandey M."/>
            <person name="Agarwal S."/>
            <person name="Srivastava S."/>
            <person name="Singh M."/>
            <person name="Sahoo L."/>
            <person name="Jayasankar P."/>
            <person name="Meher P.K."/>
            <person name="Koringa P.G."/>
            <person name="Iquebal M.A."/>
            <person name="Das S.P."/>
            <person name="Bit A."/>
            <person name="Patnaik S."/>
            <person name="Patel N."/>
            <person name="Shah T.M."/>
            <person name="Hinsu A."/>
            <person name="Jena J.K."/>
        </authorList>
    </citation>
    <scope>NUCLEOTIDE SEQUENCE</scope>
    <source>
        <strain evidence="13">CIFAMagur01</strain>
        <tissue evidence="13">Testis</tissue>
    </source>
</reference>
<dbReference type="SMART" id="SM00406">
    <property type="entry name" value="IGv"/>
    <property type="match status" value="3"/>
</dbReference>
<dbReference type="InterPro" id="IPR003599">
    <property type="entry name" value="Ig_sub"/>
</dbReference>
<keyword evidence="7" id="KW-1015">Disulfide bond</keyword>
<evidence type="ECO:0000259" key="12">
    <source>
        <dbReference type="PROSITE" id="PS50835"/>
    </source>
</evidence>
<dbReference type="GO" id="GO:0006955">
    <property type="term" value="P:immune response"/>
    <property type="evidence" value="ECO:0007669"/>
    <property type="project" value="TreeGrafter"/>
</dbReference>
<keyword evidence="4 11" id="KW-0732">Signal</keyword>
<keyword evidence="5" id="KW-1133">Transmembrane helix</keyword>
<evidence type="ECO:0000256" key="3">
    <source>
        <dbReference type="ARBA" id="ARBA00022692"/>
    </source>
</evidence>
<keyword evidence="8" id="KW-0675">Receptor</keyword>
<dbReference type="InterPro" id="IPR007110">
    <property type="entry name" value="Ig-like_dom"/>
</dbReference>
<protein>
    <recommendedName>
        <fullName evidence="12">Ig-like domain-containing protein</fullName>
    </recommendedName>
</protein>
<dbReference type="OrthoDB" id="8836910at2759"/>
<dbReference type="PROSITE" id="PS50835">
    <property type="entry name" value="IG_LIKE"/>
    <property type="match status" value="1"/>
</dbReference>
<evidence type="ECO:0000256" key="4">
    <source>
        <dbReference type="ARBA" id="ARBA00022729"/>
    </source>
</evidence>
<dbReference type="GO" id="GO:0007166">
    <property type="term" value="P:cell surface receptor signaling pathway"/>
    <property type="evidence" value="ECO:0007669"/>
    <property type="project" value="TreeGrafter"/>
</dbReference>
<dbReference type="Proteomes" id="UP000727407">
    <property type="component" value="Unassembled WGS sequence"/>
</dbReference>
<keyword evidence="6" id="KW-0472">Membrane</keyword>
<keyword evidence="14" id="KW-1185">Reference proteome</keyword>
<name>A0A8J4TPF4_CLAMG</name>
<evidence type="ECO:0000313" key="13">
    <source>
        <dbReference type="EMBL" id="KAF5891593.1"/>
    </source>
</evidence>
<evidence type="ECO:0000256" key="5">
    <source>
        <dbReference type="ARBA" id="ARBA00022989"/>
    </source>
</evidence>
<evidence type="ECO:0000256" key="9">
    <source>
        <dbReference type="ARBA" id="ARBA00023180"/>
    </source>
</evidence>
<evidence type="ECO:0000256" key="1">
    <source>
        <dbReference type="ARBA" id="ARBA00004251"/>
    </source>
</evidence>
<organism evidence="13 14">
    <name type="scientific">Clarias magur</name>
    <name type="common">Asian catfish</name>
    <name type="synonym">Macropteronotus magur</name>
    <dbReference type="NCBI Taxonomy" id="1594786"/>
    <lineage>
        <taxon>Eukaryota</taxon>
        <taxon>Metazoa</taxon>
        <taxon>Chordata</taxon>
        <taxon>Craniata</taxon>
        <taxon>Vertebrata</taxon>
        <taxon>Euteleostomi</taxon>
        <taxon>Actinopterygii</taxon>
        <taxon>Neopterygii</taxon>
        <taxon>Teleostei</taxon>
        <taxon>Ostariophysi</taxon>
        <taxon>Siluriformes</taxon>
        <taxon>Clariidae</taxon>
        <taxon>Clarias</taxon>
    </lineage>
</organism>
<dbReference type="GO" id="GO:0031295">
    <property type="term" value="P:T cell costimulation"/>
    <property type="evidence" value="ECO:0007669"/>
    <property type="project" value="TreeGrafter"/>
</dbReference>
<keyword evidence="3" id="KW-0812">Transmembrane</keyword>
<dbReference type="SUPFAM" id="SSF48726">
    <property type="entry name" value="Immunoglobulin"/>
    <property type="match status" value="5"/>
</dbReference>
<dbReference type="PANTHER" id="PTHR25466">
    <property type="entry name" value="T-LYMPHOCYTE ACTIVATION ANTIGEN"/>
    <property type="match status" value="1"/>
</dbReference>
<dbReference type="GO" id="GO:0042130">
    <property type="term" value="P:negative regulation of T cell proliferation"/>
    <property type="evidence" value="ECO:0007669"/>
    <property type="project" value="TreeGrafter"/>
</dbReference>
<accession>A0A8J4TPF4</accession>
<comment type="subcellular location">
    <subcellularLocation>
        <location evidence="1">Cell membrane</location>
        <topology evidence="1">Single-pass type I membrane protein</topology>
    </subcellularLocation>
</comment>
<dbReference type="EMBL" id="QNUK01000568">
    <property type="protein sequence ID" value="KAF5891593.1"/>
    <property type="molecule type" value="Genomic_DNA"/>
</dbReference>
<dbReference type="AlphaFoldDB" id="A0A8J4TPF4"/>
<dbReference type="GO" id="GO:0042102">
    <property type="term" value="P:positive regulation of T cell proliferation"/>
    <property type="evidence" value="ECO:0007669"/>
    <property type="project" value="TreeGrafter"/>
</dbReference>
<keyword evidence="9" id="KW-0325">Glycoprotein</keyword>